<evidence type="ECO:0000256" key="5">
    <source>
        <dbReference type="ARBA" id="ARBA00022801"/>
    </source>
</evidence>
<dbReference type="Pfam" id="PF01915">
    <property type="entry name" value="Glyco_hydro_3_C"/>
    <property type="match status" value="1"/>
</dbReference>
<dbReference type="Gene3D" id="3.40.50.1700">
    <property type="entry name" value="Glycoside hydrolase family 3 C-terminal domain"/>
    <property type="match status" value="1"/>
</dbReference>
<name>A0A1B8TP80_9FLAO</name>
<dbReference type="InterPro" id="IPR019800">
    <property type="entry name" value="Glyco_hydro_3_AS"/>
</dbReference>
<dbReference type="InterPro" id="IPR017853">
    <property type="entry name" value="GH"/>
</dbReference>
<evidence type="ECO:0000313" key="10">
    <source>
        <dbReference type="Proteomes" id="UP000092584"/>
    </source>
</evidence>
<dbReference type="STRING" id="1774273.LPB03_13795"/>
<dbReference type="Gene3D" id="2.60.40.10">
    <property type="entry name" value="Immunoglobulins"/>
    <property type="match status" value="1"/>
</dbReference>
<keyword evidence="10" id="KW-1185">Reference proteome</keyword>
<accession>A0A1B8TP80</accession>
<dbReference type="EMBL" id="LSFM01000026">
    <property type="protein sequence ID" value="OBY61425.1"/>
    <property type="molecule type" value="Genomic_DNA"/>
</dbReference>
<dbReference type="PRINTS" id="PR00133">
    <property type="entry name" value="GLHYDRLASE3"/>
</dbReference>
<comment type="catalytic activity">
    <reaction evidence="1">
        <text>Hydrolysis of terminal, non-reducing beta-D-glucosyl residues with release of beta-D-glucose.</text>
        <dbReference type="EC" id="3.2.1.21"/>
    </reaction>
</comment>
<sequence length="769" mass="84547">MRISAKISFIIFIIGIGFLSCHKTENTTENSSLNKEIERKVDSVLNLMTLEEKIGQTVQYSVGGTLTGPGSSSSSRDKHEKIKKGEVGSLLNVVSVARVREMQELVMENSRLKIPLIFAYDVIHGLKTIFPIPLGESASWDLDLMKQSAAIAAKESAASGLNWTFAPMIDVSRDARWGRIMEGAGEDPYLNSVIGVARIQGFQGDDLADNNTIAACAKHFAGYGFAEAGREYSAVTVGEFELHNMILPPFKAAAKAGVATFMNSFNDIDGIPATGHRELQRDILKGDWNWNGFIVSDWGSIGEMRAHGFAKDKKHAAEIALNAGSDMDMESYAYEASLATLLEEDKISLEHLNDAVKRILRIKFQLGLFDDPYKYCDEEKEKNDIYTPEHLAVARDAAKKSIVLLKNDHEILPVSKSVKSIAIIGPFGDNKNQPLGNWRGKGAYNSAVSLLEGVKAKVDANTKIYYEKGIDLLIPTVAPGERQFLHPLKINTENKDGIAKAVAAAKKAEIVLLAIGEDAYQTGEGRSQVDIGFAGLQNELLEAVYKVNKNIVLVLSNGRPMDLTHANEILPAILVTWQLGSESGNGIADVLFGDYNPSAKLPVSFPRNVGQEPLYYNQKNTGRPYHPKHVTYAGYTDVEKWPLFPFGFGLSYTTFSYDNINVDKATISSKEKITLSVEVTNSGNIAGEEVVQLYIRDLVASIVRPVKELKGFEKISLNVGETKTVTFTIDKEVLQFYTINKKWEVEAGDFQLFVGGNSATKLVQKITVE</sequence>
<reference evidence="10" key="1">
    <citation type="submission" date="2016-02" db="EMBL/GenBank/DDBJ databases">
        <authorList>
            <person name="Shin S.-K."/>
            <person name="Yi H."/>
            <person name="Kim E."/>
        </authorList>
    </citation>
    <scope>NUCLEOTIDE SEQUENCE [LARGE SCALE GENOMIC DNA]</scope>
    <source>
        <strain evidence="10">LPB0003</strain>
    </source>
</reference>
<dbReference type="PANTHER" id="PTHR30620">
    <property type="entry name" value="PERIPLASMIC BETA-GLUCOSIDASE-RELATED"/>
    <property type="match status" value="1"/>
</dbReference>
<evidence type="ECO:0000256" key="4">
    <source>
        <dbReference type="ARBA" id="ARBA00022729"/>
    </source>
</evidence>
<dbReference type="AlphaFoldDB" id="A0A1B8TP80"/>
<dbReference type="InterPro" id="IPR036962">
    <property type="entry name" value="Glyco_hydro_3_N_sf"/>
</dbReference>
<dbReference type="SUPFAM" id="SSF51445">
    <property type="entry name" value="(Trans)glycosidases"/>
    <property type="match status" value="1"/>
</dbReference>
<dbReference type="InterPro" id="IPR013783">
    <property type="entry name" value="Ig-like_fold"/>
</dbReference>
<keyword evidence="6 7" id="KW-0326">Glycosidase</keyword>
<proteinExistence type="inferred from homology"/>
<evidence type="ECO:0000256" key="2">
    <source>
        <dbReference type="ARBA" id="ARBA00005336"/>
    </source>
</evidence>
<evidence type="ECO:0000256" key="1">
    <source>
        <dbReference type="ARBA" id="ARBA00000448"/>
    </source>
</evidence>
<dbReference type="FunFam" id="2.60.40.10:FF:000495">
    <property type="entry name" value="Periplasmic beta-glucosidase"/>
    <property type="match status" value="1"/>
</dbReference>
<dbReference type="PANTHER" id="PTHR30620:SF16">
    <property type="entry name" value="LYSOSOMAL BETA GLUCOSIDASE"/>
    <property type="match status" value="1"/>
</dbReference>
<keyword evidence="5 7" id="KW-0378">Hydrolase</keyword>
<dbReference type="RefSeq" id="WP_065320558.1">
    <property type="nucleotide sequence ID" value="NZ_CP017477.1"/>
</dbReference>
<dbReference type="SMART" id="SM01217">
    <property type="entry name" value="Fn3_like"/>
    <property type="match status" value="1"/>
</dbReference>
<dbReference type="Gene3D" id="3.20.20.300">
    <property type="entry name" value="Glycoside hydrolase, family 3, N-terminal domain"/>
    <property type="match status" value="1"/>
</dbReference>
<evidence type="ECO:0000313" key="9">
    <source>
        <dbReference type="EMBL" id="OBY61425.1"/>
    </source>
</evidence>
<dbReference type="NCBIfam" id="NF011678">
    <property type="entry name" value="PRK15098.1"/>
    <property type="match status" value="1"/>
</dbReference>
<dbReference type="SUPFAM" id="SSF52279">
    <property type="entry name" value="Beta-D-glucan exohydrolase, C-terminal domain"/>
    <property type="match status" value="1"/>
</dbReference>
<dbReference type="GO" id="GO:0008422">
    <property type="term" value="F:beta-glucosidase activity"/>
    <property type="evidence" value="ECO:0007669"/>
    <property type="project" value="UniProtKB-EC"/>
</dbReference>
<evidence type="ECO:0000259" key="8">
    <source>
        <dbReference type="SMART" id="SM01217"/>
    </source>
</evidence>
<dbReference type="Pfam" id="PF14310">
    <property type="entry name" value="Fn3-like"/>
    <property type="match status" value="1"/>
</dbReference>
<feature type="domain" description="Fibronectin type III-like" evidence="8">
    <location>
        <begin position="689"/>
        <end position="758"/>
    </location>
</feature>
<dbReference type="Pfam" id="PF00933">
    <property type="entry name" value="Glyco_hydro_3"/>
    <property type="match status" value="1"/>
</dbReference>
<dbReference type="Proteomes" id="UP000092584">
    <property type="component" value="Unassembled WGS sequence"/>
</dbReference>
<dbReference type="InterPro" id="IPR001764">
    <property type="entry name" value="Glyco_hydro_3_N"/>
</dbReference>
<gene>
    <name evidence="9" type="ORF">LPB3_15510</name>
</gene>
<dbReference type="InterPro" id="IPR051915">
    <property type="entry name" value="Cellulose_Degrad_GH3"/>
</dbReference>
<dbReference type="KEGG" id="pob:LPB03_13795"/>
<dbReference type="FunFam" id="3.20.20.300:FF:000005">
    <property type="entry name" value="Periplasmic beta-glucosidase"/>
    <property type="match status" value="1"/>
</dbReference>
<dbReference type="PROSITE" id="PS00775">
    <property type="entry name" value="GLYCOSYL_HYDROL_F3"/>
    <property type="match status" value="1"/>
</dbReference>
<dbReference type="InterPro" id="IPR002772">
    <property type="entry name" value="Glyco_hydro_3_C"/>
</dbReference>
<evidence type="ECO:0000256" key="3">
    <source>
        <dbReference type="ARBA" id="ARBA00012744"/>
    </source>
</evidence>
<organism evidence="9 10">
    <name type="scientific">Polaribacter vadi</name>
    <dbReference type="NCBI Taxonomy" id="1774273"/>
    <lineage>
        <taxon>Bacteria</taxon>
        <taxon>Pseudomonadati</taxon>
        <taxon>Bacteroidota</taxon>
        <taxon>Flavobacteriia</taxon>
        <taxon>Flavobacteriales</taxon>
        <taxon>Flavobacteriaceae</taxon>
    </lineage>
</organism>
<comment type="similarity">
    <text evidence="2 7">Belongs to the glycosyl hydrolase 3 family.</text>
</comment>
<evidence type="ECO:0000256" key="7">
    <source>
        <dbReference type="RuleBase" id="RU361161"/>
    </source>
</evidence>
<dbReference type="EC" id="3.2.1.21" evidence="3"/>
<evidence type="ECO:0000256" key="6">
    <source>
        <dbReference type="ARBA" id="ARBA00023295"/>
    </source>
</evidence>
<dbReference type="PROSITE" id="PS51257">
    <property type="entry name" value="PROKAR_LIPOPROTEIN"/>
    <property type="match status" value="1"/>
</dbReference>
<dbReference type="InterPro" id="IPR036881">
    <property type="entry name" value="Glyco_hydro_3_C_sf"/>
</dbReference>
<dbReference type="InterPro" id="IPR026891">
    <property type="entry name" value="Fn3-like"/>
</dbReference>
<dbReference type="OrthoDB" id="9805821at2"/>
<dbReference type="GO" id="GO:0009251">
    <property type="term" value="P:glucan catabolic process"/>
    <property type="evidence" value="ECO:0007669"/>
    <property type="project" value="TreeGrafter"/>
</dbReference>
<comment type="caution">
    <text evidence="9">The sequence shown here is derived from an EMBL/GenBank/DDBJ whole genome shotgun (WGS) entry which is preliminary data.</text>
</comment>
<protein>
    <recommendedName>
        <fullName evidence="3">beta-glucosidase</fullName>
        <ecNumber evidence="3">3.2.1.21</ecNumber>
    </recommendedName>
</protein>
<keyword evidence="4" id="KW-0732">Signal</keyword>